<proteinExistence type="predicted"/>
<dbReference type="RefSeq" id="WP_201641585.1">
    <property type="nucleotide sequence ID" value="NZ_CAJHCP010000003.1"/>
</dbReference>
<dbReference type="Gene3D" id="2.40.128.130">
    <property type="entry name" value="Autotransporter beta-domain"/>
    <property type="match status" value="1"/>
</dbReference>
<dbReference type="PANTHER" id="PTHR35037">
    <property type="entry name" value="C-TERMINAL REGION OF AIDA-LIKE PROTEIN"/>
    <property type="match status" value="1"/>
</dbReference>
<dbReference type="InterPro" id="IPR036709">
    <property type="entry name" value="Autotransporte_beta_dom_sf"/>
</dbReference>
<dbReference type="InterPro" id="IPR051551">
    <property type="entry name" value="Autotransporter_adhesion"/>
</dbReference>
<name>A0ABN7HN69_9BURK</name>
<dbReference type="SUPFAM" id="SSF103515">
    <property type="entry name" value="Autotransporter"/>
    <property type="match status" value="1"/>
</dbReference>
<evidence type="ECO:0000313" key="4">
    <source>
        <dbReference type="Proteomes" id="UP000598032"/>
    </source>
</evidence>
<accession>A0ABN7HN69</accession>
<evidence type="ECO:0000256" key="1">
    <source>
        <dbReference type="SAM" id="MobiDB-lite"/>
    </source>
</evidence>
<dbReference type="Pfam" id="PF18883">
    <property type="entry name" value="AC_1"/>
    <property type="match status" value="1"/>
</dbReference>
<dbReference type="CDD" id="cd01344">
    <property type="entry name" value="PL2_Passenger_AT"/>
    <property type="match status" value="1"/>
</dbReference>
<feature type="domain" description="Autotransporter" evidence="2">
    <location>
        <begin position="880"/>
        <end position="1157"/>
    </location>
</feature>
<protein>
    <recommendedName>
        <fullName evidence="2">Autotransporter domain-containing protein</fullName>
    </recommendedName>
</protein>
<feature type="region of interest" description="Disordered" evidence="1">
    <location>
        <begin position="1"/>
        <end position="20"/>
    </location>
</feature>
<organism evidence="3 4">
    <name type="scientific">Paraburkholderia metrosideri</name>
    <dbReference type="NCBI Taxonomy" id="580937"/>
    <lineage>
        <taxon>Bacteria</taxon>
        <taxon>Pseudomonadati</taxon>
        <taxon>Pseudomonadota</taxon>
        <taxon>Betaproteobacteria</taxon>
        <taxon>Burkholderiales</taxon>
        <taxon>Burkholderiaceae</taxon>
        <taxon>Paraburkholderia</taxon>
    </lineage>
</organism>
<dbReference type="EMBL" id="CAJHCP010000003">
    <property type="protein sequence ID" value="CAD6522836.1"/>
    <property type="molecule type" value="Genomic_DNA"/>
</dbReference>
<dbReference type="InterPro" id="IPR005546">
    <property type="entry name" value="Autotransporte_beta"/>
</dbReference>
<dbReference type="InterPro" id="IPR012332">
    <property type="entry name" value="Autotransporter_pectin_lyase_C"/>
</dbReference>
<feature type="region of interest" description="Disordered" evidence="1">
    <location>
        <begin position="782"/>
        <end position="840"/>
    </location>
</feature>
<dbReference type="InterPro" id="IPR003991">
    <property type="entry name" value="Pertactin_virulence_factor"/>
</dbReference>
<dbReference type="InterPro" id="IPR006315">
    <property type="entry name" value="OM_autotransptr_brl_dom"/>
</dbReference>
<keyword evidence="4" id="KW-1185">Reference proteome</keyword>
<comment type="caution">
    <text evidence="3">The sequence shown here is derived from an EMBL/GenBank/DDBJ whole genome shotgun (WGS) entry which is preliminary data.</text>
</comment>
<sequence length="1180" mass="118622">MACDKAARQSPDSRPWRSGAAEPTWVAQNLRHLLCRGSLVALTAAVPILPRQVEAQTCTVTSGRIALTSGTCSAAPGSALSATGTGAAVSATNAGTVIDLTPGATVTTATPIRGVDMINGGAVLLGTTTPITVDSTATNTGIVGININNTAIPGSLGTGIPVTLTTALASTSSSSYGLRAIQNSSVTLGLDLTSNFSTGAFGVRADTGSSVTLIDSSHLVLTGPNIAPGGAVLMAVGPGSVVDARNGTSLSIAGHDVVGIYMLNGGLVRVDGSTAPLSLTNVGTANSGAAGIVADNTIVPGGTIDGVTLSFTGIKGTGITATQGAEITVGGVTVQGAGIGVVADANSSVNIRDSSITIADSNGGIVRTFTEAPSFRTTYLRQSAGLLALGGTLTADGVSITVPADTAYGMDSTYSISDADIVGTLRFSNGTVTTSGTGSHGAVALGYPGGGTPTILLQNVRISTTGSNAHGLVVSTGGIINATDSTVRAEGSGSNGLLSTTAYAAPVQNAVSFSGGSLSSAQSAAIQVTNSQLDLSLSNGAQVSSGAGLLINTAHTASTAVAPVLDLTATGHVVLTGDAQANADGIVNMALADGTTWTGAARNVGAVSLADSAWTVTANSDVASLSLDPSTIAFAPPAGSAFKTLTVRGDYASSASMLTMNTQLNAGGPLSNQLTDRLLILGNAEGTTSTTVNNARGAGAFTSLTGVPDAADGISIIQVAGASTPEAFTLQHGYVTGGTPFQYKLNAYGPGSPNGAADALQSLVGTAGNHWDYRLQSAYVTPEGPVKPETETPSGPLEPAPGPPSAPTEPEPGPPAEPGQPAPEPPPGAVPQLPSDARPEVAPQVPAYLSTSRALFQTGLVDIDSLHRRLGEIRDDQISGNGQAVEGFVRIYGGLFNYTTDRSFQSFGYNFSLDYGAVQFGASYKTIDNPDGTLRVGLAGTFGRLWMQPSAVDGASDARFDTQSLAGIATWQDRAGWYVDGIVMGGLFNGRYTTAARGQITSVNGNSVAVSIESGMPFQLPWWNLAIEPQVQLVWQHLDFADRTDGDGIEVNMGSPDQGVARVGFRLLRPFVMGDGSRVTPYIKANLLQGIGGSNSVVLSGVSFGTGKPGTALQVGAGATGTLTRNLSVYGNVAWQNNVGSGGFRGWVLNGGLRLIFGDPPQPASSSLVAPAPAAAVVSQ</sequence>
<dbReference type="Pfam" id="PF03797">
    <property type="entry name" value="Autotransporter"/>
    <property type="match status" value="1"/>
</dbReference>
<dbReference type="InterPro" id="IPR043990">
    <property type="entry name" value="AC_1"/>
</dbReference>
<dbReference type="InterPro" id="IPR011050">
    <property type="entry name" value="Pectin_lyase_fold/virulence"/>
</dbReference>
<dbReference type="SUPFAM" id="SSF51126">
    <property type="entry name" value="Pectin lyase-like"/>
    <property type="match status" value="1"/>
</dbReference>
<reference evidence="3 4" key="1">
    <citation type="submission" date="2020-10" db="EMBL/GenBank/DDBJ databases">
        <authorList>
            <person name="Peeters C."/>
        </authorList>
    </citation>
    <scope>NUCLEOTIDE SEQUENCE [LARGE SCALE GENOMIC DNA]</scope>
    <source>
        <strain evidence="3 4">LMG 28140</strain>
    </source>
</reference>
<evidence type="ECO:0000259" key="2">
    <source>
        <dbReference type="PROSITE" id="PS51208"/>
    </source>
</evidence>
<evidence type="ECO:0000313" key="3">
    <source>
        <dbReference type="EMBL" id="CAD6522836.1"/>
    </source>
</evidence>
<dbReference type="Proteomes" id="UP000598032">
    <property type="component" value="Unassembled WGS sequence"/>
</dbReference>
<dbReference type="PROSITE" id="PS51208">
    <property type="entry name" value="AUTOTRANSPORTER"/>
    <property type="match status" value="1"/>
</dbReference>
<dbReference type="NCBIfam" id="TIGR01414">
    <property type="entry name" value="autotrans_barl"/>
    <property type="match status" value="1"/>
</dbReference>
<dbReference type="Gene3D" id="2.160.20.20">
    <property type="match status" value="1"/>
</dbReference>
<gene>
    <name evidence="3" type="ORF">LMG28140_01430</name>
</gene>
<dbReference type="PANTHER" id="PTHR35037:SF2">
    <property type="match status" value="1"/>
</dbReference>
<dbReference type="PRINTS" id="PR01484">
    <property type="entry name" value="PRTACTNFAMLY"/>
</dbReference>
<dbReference type="SMART" id="SM00869">
    <property type="entry name" value="Autotransporter"/>
    <property type="match status" value="1"/>
</dbReference>
<feature type="compositionally biased region" description="Pro residues" evidence="1">
    <location>
        <begin position="796"/>
        <end position="829"/>
    </location>
</feature>